<keyword evidence="3" id="KW-0255">Endonuclease</keyword>
<comment type="similarity">
    <text evidence="5">Belongs to the YicC/YloC family.</text>
</comment>
<evidence type="ECO:0000313" key="9">
    <source>
        <dbReference type="Proteomes" id="UP000282106"/>
    </source>
</evidence>
<evidence type="ECO:0000256" key="4">
    <source>
        <dbReference type="ARBA" id="ARBA00022801"/>
    </source>
</evidence>
<feature type="domain" description="Endoribonuclease YicC-like C-terminal" evidence="7">
    <location>
        <begin position="167"/>
        <end position="284"/>
    </location>
</feature>
<dbReference type="InterPro" id="IPR013527">
    <property type="entry name" value="YicC-like_N"/>
</dbReference>
<sequence>MTGFARVEAQVPGARLVWEVRSVNSRYLDLTLKLPEEFRALESELRQLTAAKVARGKVEVALRYTMDASGQSALSLDQDRLLAVRSALDAVTEALGATSVPDPMRVLGFPGVLRQEAPDFAPLQAEALKLFGRALVEFSAAREREGARTAGFLHERANELESYVAKVRERAPLVRDAWLERLRAKVADLGVEIEPQRLAQEAVMAAQRLDVDEELSRLGSHLVELRAALAGKEAVGRRLDFLMQEFNREVNTTGSKSQDAEMTKYVVEMKVLVEQMREQVQNLE</sequence>
<dbReference type="InterPro" id="IPR013551">
    <property type="entry name" value="YicC-like_C"/>
</dbReference>
<dbReference type="PANTHER" id="PTHR30636">
    <property type="entry name" value="UPF0701 PROTEIN YICC"/>
    <property type="match status" value="1"/>
</dbReference>
<comment type="caution">
    <text evidence="8">The sequence shown here is derived from an EMBL/GenBank/DDBJ whole genome shotgun (WGS) entry which is preliminary data.</text>
</comment>
<evidence type="ECO:0000256" key="1">
    <source>
        <dbReference type="ARBA" id="ARBA00001968"/>
    </source>
</evidence>
<keyword evidence="2" id="KW-0540">Nuclease</keyword>
<dbReference type="RefSeq" id="WP_123210750.1">
    <property type="nucleotide sequence ID" value="NZ_RJVO01000002.1"/>
</dbReference>
<dbReference type="Proteomes" id="UP000282106">
    <property type="component" value="Unassembled WGS sequence"/>
</dbReference>
<dbReference type="InterPro" id="IPR005229">
    <property type="entry name" value="YicC/YloC-like"/>
</dbReference>
<dbReference type="GO" id="GO:0016787">
    <property type="term" value="F:hydrolase activity"/>
    <property type="evidence" value="ECO:0007669"/>
    <property type="project" value="UniProtKB-KW"/>
</dbReference>
<organism evidence="8 9">
    <name type="scientific">Stagnimonas aquatica</name>
    <dbReference type="NCBI Taxonomy" id="2689987"/>
    <lineage>
        <taxon>Bacteria</taxon>
        <taxon>Pseudomonadati</taxon>
        <taxon>Pseudomonadota</taxon>
        <taxon>Gammaproteobacteria</taxon>
        <taxon>Nevskiales</taxon>
        <taxon>Nevskiaceae</taxon>
        <taxon>Stagnimonas</taxon>
    </lineage>
</organism>
<dbReference type="EMBL" id="RJVO01000002">
    <property type="protein sequence ID" value="ROH91706.1"/>
    <property type="molecule type" value="Genomic_DNA"/>
</dbReference>
<dbReference type="PANTHER" id="PTHR30636:SF3">
    <property type="entry name" value="UPF0701 PROTEIN YICC"/>
    <property type="match status" value="1"/>
</dbReference>
<reference evidence="8 9" key="1">
    <citation type="submission" date="2018-10" db="EMBL/GenBank/DDBJ databases">
        <authorList>
            <person name="Chen W.-M."/>
        </authorList>
    </citation>
    <scope>NUCLEOTIDE SEQUENCE [LARGE SCALE GENOMIC DNA]</scope>
    <source>
        <strain evidence="8 9">THS-13</strain>
    </source>
</reference>
<evidence type="ECO:0000259" key="7">
    <source>
        <dbReference type="Pfam" id="PF08340"/>
    </source>
</evidence>
<protein>
    <submittedName>
        <fullName evidence="8">YicC family protein</fullName>
    </submittedName>
</protein>
<proteinExistence type="inferred from homology"/>
<comment type="cofactor">
    <cofactor evidence="1">
        <name>a divalent metal cation</name>
        <dbReference type="ChEBI" id="CHEBI:60240"/>
    </cofactor>
</comment>
<dbReference type="Pfam" id="PF03755">
    <property type="entry name" value="YicC-like_N"/>
    <property type="match status" value="1"/>
</dbReference>
<keyword evidence="4" id="KW-0378">Hydrolase</keyword>
<evidence type="ECO:0000256" key="2">
    <source>
        <dbReference type="ARBA" id="ARBA00022722"/>
    </source>
</evidence>
<dbReference type="InParanoid" id="A0A3N0VG30"/>
<dbReference type="Pfam" id="PF08340">
    <property type="entry name" value="YicC-like_C"/>
    <property type="match status" value="1"/>
</dbReference>
<accession>A0A3N0VG30</accession>
<keyword evidence="9" id="KW-1185">Reference proteome</keyword>
<evidence type="ECO:0000256" key="3">
    <source>
        <dbReference type="ARBA" id="ARBA00022759"/>
    </source>
</evidence>
<evidence type="ECO:0000259" key="6">
    <source>
        <dbReference type="Pfam" id="PF03755"/>
    </source>
</evidence>
<gene>
    <name evidence="8" type="ORF">ED208_04790</name>
</gene>
<dbReference type="GO" id="GO:0004521">
    <property type="term" value="F:RNA endonuclease activity"/>
    <property type="evidence" value="ECO:0007669"/>
    <property type="project" value="InterPro"/>
</dbReference>
<evidence type="ECO:0000313" key="8">
    <source>
        <dbReference type="EMBL" id="ROH91706.1"/>
    </source>
</evidence>
<dbReference type="FunCoup" id="A0A3N0VG30">
    <property type="interactions" value="262"/>
</dbReference>
<dbReference type="AlphaFoldDB" id="A0A3N0VG30"/>
<evidence type="ECO:0000256" key="5">
    <source>
        <dbReference type="ARBA" id="ARBA00035648"/>
    </source>
</evidence>
<dbReference type="NCBIfam" id="TIGR00255">
    <property type="entry name" value="YicC/YloC family endoribonuclease"/>
    <property type="match status" value="1"/>
</dbReference>
<feature type="domain" description="Endoribonuclease YicC-like N-terminal" evidence="6">
    <location>
        <begin position="1"/>
        <end position="149"/>
    </location>
</feature>
<name>A0A3N0VG30_9GAMM</name>